<dbReference type="RefSeq" id="WP_344923187.1">
    <property type="nucleotide sequence ID" value="NZ_BAABAQ010000020.1"/>
</dbReference>
<name>A0ABP8BL29_9ACTN</name>
<reference evidence="3" key="1">
    <citation type="journal article" date="2019" name="Int. J. Syst. Evol. Microbiol.">
        <title>The Global Catalogue of Microorganisms (GCM) 10K type strain sequencing project: providing services to taxonomists for standard genome sequencing and annotation.</title>
        <authorList>
            <consortium name="The Broad Institute Genomics Platform"/>
            <consortium name="The Broad Institute Genome Sequencing Center for Infectious Disease"/>
            <person name="Wu L."/>
            <person name="Ma J."/>
        </authorList>
    </citation>
    <scope>NUCLEOTIDE SEQUENCE [LARGE SCALE GENOMIC DNA]</scope>
    <source>
        <strain evidence="3">JCM 17388</strain>
    </source>
</reference>
<evidence type="ECO:0000313" key="3">
    <source>
        <dbReference type="Proteomes" id="UP001501251"/>
    </source>
</evidence>
<evidence type="ECO:0000313" key="2">
    <source>
        <dbReference type="EMBL" id="GAA4209488.1"/>
    </source>
</evidence>
<accession>A0ABP8BL29</accession>
<evidence type="ECO:0000256" key="1">
    <source>
        <dbReference type="SAM" id="MobiDB-lite"/>
    </source>
</evidence>
<protein>
    <submittedName>
        <fullName evidence="2">Uncharacterized protein</fullName>
    </submittedName>
</protein>
<keyword evidence="3" id="KW-1185">Reference proteome</keyword>
<sequence length="125" mass="13525">MTTPAPATPITGWRTIDFSPATGWLLVYLSNDAPGGYFTVPMVGWLIQEECDLDPVTDAPILRKVARTRVVAGVAFDGVVEEADAAENFWQALPISAPAPTAEAARQESAERRRRLGPDRTGRTS</sequence>
<comment type="caution">
    <text evidence="2">The sequence shown here is derived from an EMBL/GenBank/DDBJ whole genome shotgun (WGS) entry which is preliminary data.</text>
</comment>
<gene>
    <name evidence="2" type="ORF">GCM10022252_76090</name>
</gene>
<feature type="region of interest" description="Disordered" evidence="1">
    <location>
        <begin position="99"/>
        <end position="125"/>
    </location>
</feature>
<dbReference type="Proteomes" id="UP001501251">
    <property type="component" value="Unassembled WGS sequence"/>
</dbReference>
<dbReference type="EMBL" id="BAABAQ010000020">
    <property type="protein sequence ID" value="GAA4209488.1"/>
    <property type="molecule type" value="Genomic_DNA"/>
</dbReference>
<organism evidence="2 3">
    <name type="scientific">Streptosporangium oxazolinicum</name>
    <dbReference type="NCBI Taxonomy" id="909287"/>
    <lineage>
        <taxon>Bacteria</taxon>
        <taxon>Bacillati</taxon>
        <taxon>Actinomycetota</taxon>
        <taxon>Actinomycetes</taxon>
        <taxon>Streptosporangiales</taxon>
        <taxon>Streptosporangiaceae</taxon>
        <taxon>Streptosporangium</taxon>
    </lineage>
</organism>
<proteinExistence type="predicted"/>
<feature type="compositionally biased region" description="Basic and acidic residues" evidence="1">
    <location>
        <begin position="105"/>
        <end position="125"/>
    </location>
</feature>